<evidence type="ECO:0008006" key="4">
    <source>
        <dbReference type="Google" id="ProtNLM"/>
    </source>
</evidence>
<dbReference type="InterPro" id="IPR050905">
    <property type="entry name" value="Plant_NBS-LRR"/>
</dbReference>
<reference evidence="2 3" key="1">
    <citation type="submission" date="2014-04" db="EMBL/GenBank/DDBJ databases">
        <authorList>
            <consortium name="International Citrus Genome Consortium"/>
            <person name="Gmitter F."/>
            <person name="Chen C."/>
            <person name="Farmerie W."/>
            <person name="Harkins T."/>
            <person name="Desany B."/>
            <person name="Mohiuddin M."/>
            <person name="Kodira C."/>
            <person name="Borodovsky M."/>
            <person name="Lomsadze A."/>
            <person name="Burns P."/>
            <person name="Jenkins J."/>
            <person name="Prochnik S."/>
            <person name="Shu S."/>
            <person name="Chapman J."/>
            <person name="Pitluck S."/>
            <person name="Schmutz J."/>
            <person name="Rokhsar D."/>
        </authorList>
    </citation>
    <scope>NUCLEOTIDE SEQUENCE</scope>
</reference>
<accession>A0A067DPR0</accession>
<protein>
    <recommendedName>
        <fullName evidence="4">Rx N-terminal domain-containing protein</fullName>
    </recommendedName>
</protein>
<dbReference type="EMBL" id="KK785279">
    <property type="protein sequence ID" value="KDO44969.1"/>
    <property type="molecule type" value="Genomic_DNA"/>
</dbReference>
<evidence type="ECO:0000256" key="1">
    <source>
        <dbReference type="ARBA" id="ARBA00022821"/>
    </source>
</evidence>
<evidence type="ECO:0000313" key="3">
    <source>
        <dbReference type="Proteomes" id="UP000027120"/>
    </source>
</evidence>
<dbReference type="InterPro" id="IPR032675">
    <property type="entry name" value="LRR_dom_sf"/>
</dbReference>
<evidence type="ECO:0000313" key="2">
    <source>
        <dbReference type="EMBL" id="KDO44969.1"/>
    </source>
</evidence>
<keyword evidence="3" id="KW-1185">Reference proteome</keyword>
<keyword evidence="1" id="KW-0611">Plant defense</keyword>
<dbReference type="AlphaFoldDB" id="A0A067DPR0"/>
<proteinExistence type="predicted"/>
<sequence>LGLFQGIKNIKEARARVHTLVNKLKAFCMLLDDDENIFMHDVACDVAISITSREQNMFTATDELVSGWEWSDEGRKNSFFAIPQNLLRSMLQVRVLDLTDMNLLSLPSSIGLLTNLHTLCLYSCILKDMAVISDLKKLEILCLHGSSIYQLPVEVGQLTQLRSLDLRHCSNLQVIPLNKHLPNLTSLELEVNDANTLPRGGLFLEKPERIDLDANVRLKDQDTVQLWGIEELSLAELLDHIKNFVNKLVKVGSSQLKYL</sequence>
<feature type="non-terminal residue" evidence="2">
    <location>
        <position position="1"/>
    </location>
</feature>
<dbReference type="SMR" id="A0A067DPR0"/>
<dbReference type="PANTHER" id="PTHR33463:SF218">
    <property type="entry name" value="DISEASE RESISTANCE PROTEIN RPS2-LIKE"/>
    <property type="match status" value="1"/>
</dbReference>
<dbReference type="Gene3D" id="3.80.10.10">
    <property type="entry name" value="Ribonuclease Inhibitor"/>
    <property type="match status" value="1"/>
</dbReference>
<organism evidence="2 3">
    <name type="scientific">Citrus sinensis</name>
    <name type="common">Sweet orange</name>
    <name type="synonym">Citrus aurantium var. sinensis</name>
    <dbReference type="NCBI Taxonomy" id="2711"/>
    <lineage>
        <taxon>Eukaryota</taxon>
        <taxon>Viridiplantae</taxon>
        <taxon>Streptophyta</taxon>
        <taxon>Embryophyta</taxon>
        <taxon>Tracheophyta</taxon>
        <taxon>Spermatophyta</taxon>
        <taxon>Magnoliopsida</taxon>
        <taxon>eudicotyledons</taxon>
        <taxon>Gunneridae</taxon>
        <taxon>Pentapetalae</taxon>
        <taxon>rosids</taxon>
        <taxon>malvids</taxon>
        <taxon>Sapindales</taxon>
        <taxon>Rutaceae</taxon>
        <taxon>Aurantioideae</taxon>
        <taxon>Citrus</taxon>
    </lineage>
</organism>
<gene>
    <name evidence="2" type="ORF">CISIN_1g039152mg</name>
</gene>
<dbReference type="SUPFAM" id="SSF52058">
    <property type="entry name" value="L domain-like"/>
    <property type="match status" value="1"/>
</dbReference>
<dbReference type="PANTHER" id="PTHR33463">
    <property type="entry name" value="NB-ARC DOMAIN-CONTAINING PROTEIN-RELATED"/>
    <property type="match status" value="1"/>
</dbReference>
<dbReference type="Proteomes" id="UP000027120">
    <property type="component" value="Unassembled WGS sequence"/>
</dbReference>
<name>A0A067DPR0_CITSI</name>